<accession>C6LCU2</accession>
<dbReference type="GO" id="GO:0016020">
    <property type="term" value="C:membrane"/>
    <property type="evidence" value="ECO:0007669"/>
    <property type="project" value="UniProtKB-SubCell"/>
</dbReference>
<dbReference type="Gene3D" id="1.20.1540.10">
    <property type="entry name" value="Rhomboid-like"/>
    <property type="match status" value="1"/>
</dbReference>
<feature type="transmembrane region" description="Helical" evidence="5">
    <location>
        <begin position="21"/>
        <end position="41"/>
    </location>
</feature>
<gene>
    <name evidence="6" type="ORF">BRYFOR_06440</name>
</gene>
<evidence type="ECO:0000256" key="5">
    <source>
        <dbReference type="SAM" id="Phobius"/>
    </source>
</evidence>
<feature type="transmembrane region" description="Helical" evidence="5">
    <location>
        <begin position="169"/>
        <end position="187"/>
    </location>
</feature>
<name>C6LCU2_9FIRM</name>
<feature type="transmembrane region" description="Helical" evidence="5">
    <location>
        <begin position="94"/>
        <end position="118"/>
    </location>
</feature>
<comment type="subcellular location">
    <subcellularLocation>
        <location evidence="1">Membrane</location>
        <topology evidence="1">Multi-pass membrane protein</topology>
    </subcellularLocation>
</comment>
<reference evidence="6" key="1">
    <citation type="submission" date="2009-07" db="EMBL/GenBank/DDBJ databases">
        <authorList>
            <person name="Weinstock G."/>
            <person name="Sodergren E."/>
            <person name="Clifton S."/>
            <person name="Fulton L."/>
            <person name="Fulton B."/>
            <person name="Courtney L."/>
            <person name="Fronick C."/>
            <person name="Harrison M."/>
            <person name="Strong C."/>
            <person name="Farmer C."/>
            <person name="Delahaunty K."/>
            <person name="Markovic C."/>
            <person name="Hall O."/>
            <person name="Minx P."/>
            <person name="Tomlinson C."/>
            <person name="Mitreva M."/>
            <person name="Nelson J."/>
            <person name="Hou S."/>
            <person name="Wollam A."/>
            <person name="Pepin K.H."/>
            <person name="Johnson M."/>
            <person name="Bhonagiri V."/>
            <person name="Nash W.E."/>
            <person name="Warren W."/>
            <person name="Chinwalla A."/>
            <person name="Mardis E.R."/>
            <person name="Wilson R.K."/>
        </authorList>
    </citation>
    <scope>NUCLEOTIDE SEQUENCE [LARGE SCALE GENOMIC DNA]</scope>
    <source>
        <strain evidence="6">DSM 14469</strain>
    </source>
</reference>
<evidence type="ECO:0000256" key="4">
    <source>
        <dbReference type="ARBA" id="ARBA00023136"/>
    </source>
</evidence>
<feature type="transmembrane region" description="Helical" evidence="5">
    <location>
        <begin position="193"/>
        <end position="210"/>
    </location>
</feature>
<organism evidence="6 7">
    <name type="scientific">Marvinbryantia formatexigens DSM 14469</name>
    <dbReference type="NCBI Taxonomy" id="478749"/>
    <lineage>
        <taxon>Bacteria</taxon>
        <taxon>Bacillati</taxon>
        <taxon>Bacillota</taxon>
        <taxon>Clostridia</taxon>
        <taxon>Lachnospirales</taxon>
        <taxon>Lachnospiraceae</taxon>
        <taxon>Marvinbryantia</taxon>
    </lineage>
</organism>
<dbReference type="InterPro" id="IPR035952">
    <property type="entry name" value="Rhomboid-like_sf"/>
</dbReference>
<proteinExistence type="predicted"/>
<protein>
    <recommendedName>
        <fullName evidence="8">Peptidase S54 rhomboid domain-containing protein</fullName>
    </recommendedName>
</protein>
<evidence type="ECO:0000313" key="7">
    <source>
        <dbReference type="Proteomes" id="UP000005561"/>
    </source>
</evidence>
<feature type="transmembrane region" description="Helical" evidence="5">
    <location>
        <begin position="138"/>
        <end position="162"/>
    </location>
</feature>
<evidence type="ECO:0000256" key="3">
    <source>
        <dbReference type="ARBA" id="ARBA00022989"/>
    </source>
</evidence>
<dbReference type="eggNOG" id="COG0705">
    <property type="taxonomic scope" value="Bacteria"/>
</dbReference>
<dbReference type="EMBL" id="ACCL02000005">
    <property type="protein sequence ID" value="EET61756.1"/>
    <property type="molecule type" value="Genomic_DNA"/>
</dbReference>
<keyword evidence="2 5" id="KW-0812">Transmembrane</keyword>
<evidence type="ECO:0000256" key="2">
    <source>
        <dbReference type="ARBA" id="ARBA00022692"/>
    </source>
</evidence>
<sequence>MKWIIKMERKYGRYAIRNLSAYIIALYAAGYLMELLSPNILGWLTLEPAYILRGQVWRLVSWILIPPDSLDIFTIIMLYFYYSVGNTLEKTWGAFRYNLYIFSGVLFTVIGAFILYGILRMQYPSSVIPSVGSAFSTYYISMSILLAFTATYPDAEVLLYFFIPIKMKWLGIVYGIFIVINFINSGWSGKVVIIASLLNFIVFFLSTRNLKRYSPKEQKRRHDFKKATAPTRVKNGQVTRHKCAVCGRTELDGDNLEFRFCSKCDGNYEYCQDHLFTHEHIRRS</sequence>
<evidence type="ECO:0000256" key="1">
    <source>
        <dbReference type="ARBA" id="ARBA00004141"/>
    </source>
</evidence>
<evidence type="ECO:0008006" key="8">
    <source>
        <dbReference type="Google" id="ProtNLM"/>
    </source>
</evidence>
<dbReference type="Proteomes" id="UP000005561">
    <property type="component" value="Unassembled WGS sequence"/>
</dbReference>
<dbReference type="RefSeq" id="WP_006861234.1">
    <property type="nucleotide sequence ID" value="NZ_ACCL02000005.1"/>
</dbReference>
<dbReference type="AlphaFoldDB" id="C6LCU2"/>
<feature type="transmembrane region" description="Helical" evidence="5">
    <location>
        <begin position="61"/>
        <end position="82"/>
    </location>
</feature>
<keyword evidence="4 5" id="KW-0472">Membrane</keyword>
<dbReference type="STRING" id="168384.SAMN05660368_00020"/>
<dbReference type="OrthoDB" id="9778756at2"/>
<comment type="caution">
    <text evidence="6">The sequence shown here is derived from an EMBL/GenBank/DDBJ whole genome shotgun (WGS) entry which is preliminary data.</text>
</comment>
<keyword evidence="7" id="KW-1185">Reference proteome</keyword>
<evidence type="ECO:0000313" key="6">
    <source>
        <dbReference type="EMBL" id="EET61756.1"/>
    </source>
</evidence>
<keyword evidence="3 5" id="KW-1133">Transmembrane helix</keyword>
<dbReference type="SUPFAM" id="SSF144091">
    <property type="entry name" value="Rhomboid-like"/>
    <property type="match status" value="1"/>
</dbReference>